<dbReference type="Proteomes" id="UP000027186">
    <property type="component" value="Plasmid AbAZ39_p1"/>
</dbReference>
<evidence type="ECO:0000313" key="1">
    <source>
        <dbReference type="EMBL" id="AIB13557.1"/>
    </source>
</evidence>
<evidence type="ECO:0000313" key="2">
    <source>
        <dbReference type="Proteomes" id="UP000027186"/>
    </source>
</evidence>
<gene>
    <name evidence="1" type="ORF">ABAZ39_16575</name>
</gene>
<sequence length="74" mass="7230">MLKDQSTATNGSGIGSLPPADINAAVIAAMDGEAASICRAAGRMAQLHPEHAEALFGAASQVAAVVQQIADGGG</sequence>
<name>A0A060DKV0_9PROT</name>
<dbReference type="KEGG" id="abq:ABAZ39_16575"/>
<dbReference type="RefSeq" id="WP_040133998.1">
    <property type="nucleotide sequence ID" value="NZ_CP007794.1"/>
</dbReference>
<accession>A0A060DKV0</accession>
<keyword evidence="1" id="KW-0614">Plasmid</keyword>
<dbReference type="AlphaFoldDB" id="A0A060DKV0"/>
<protein>
    <submittedName>
        <fullName evidence="1">Uncharacterized protein</fullName>
    </submittedName>
</protein>
<dbReference type="EMBL" id="CP007794">
    <property type="protein sequence ID" value="AIB13557.1"/>
    <property type="molecule type" value="Genomic_DNA"/>
</dbReference>
<geneLocation type="plasmid" evidence="1 2">
    <name>AbAZ39_p1</name>
</geneLocation>
<organism evidence="1 2">
    <name type="scientific">Azospirillum argentinense</name>
    <dbReference type="NCBI Taxonomy" id="2970906"/>
    <lineage>
        <taxon>Bacteria</taxon>
        <taxon>Pseudomonadati</taxon>
        <taxon>Pseudomonadota</taxon>
        <taxon>Alphaproteobacteria</taxon>
        <taxon>Rhodospirillales</taxon>
        <taxon>Azospirillaceae</taxon>
        <taxon>Azospirillum</taxon>
    </lineage>
</organism>
<proteinExistence type="predicted"/>
<reference evidence="1 2" key="1">
    <citation type="journal article" date="2014" name="Genome Announc.">
        <title>Complete Genome Sequence of the Model Rhizosphere Strain Azospirillum brasilense Az39, Successfully Applied in Agriculture.</title>
        <authorList>
            <person name="Rivera D."/>
            <person name="Revale S."/>
            <person name="Molina R."/>
            <person name="Gualpa J."/>
            <person name="Puente M."/>
            <person name="Maroniche G."/>
            <person name="Paris G."/>
            <person name="Baker D."/>
            <person name="Clavijo B."/>
            <person name="McLay K."/>
            <person name="Spaepen S."/>
            <person name="Perticari A."/>
            <person name="Vazquez M."/>
            <person name="Wisniewski-Dye F."/>
            <person name="Watkins C."/>
            <person name="Martinez-Abarca F."/>
            <person name="Vanderleyden J."/>
            <person name="Cassan F."/>
        </authorList>
    </citation>
    <scope>NUCLEOTIDE SEQUENCE [LARGE SCALE GENOMIC DNA]</scope>
    <source>
        <strain evidence="1 2">Az39</strain>
        <plasmid evidence="1">AbAZ39_p1</plasmid>
    </source>
</reference>